<proteinExistence type="predicted"/>
<protein>
    <submittedName>
        <fullName evidence="1">Uncharacterized protein</fullName>
    </submittedName>
</protein>
<evidence type="ECO:0000313" key="1">
    <source>
        <dbReference type="EMBL" id="DAG00719.1"/>
    </source>
</evidence>
<dbReference type="EMBL" id="BK016182">
    <property type="protein sequence ID" value="DAG00719.1"/>
    <property type="molecule type" value="Genomic_DNA"/>
</dbReference>
<sequence>MKPTWGIRKLNEYSVDKNTAIIITDSEKDNYYWADIPDGSLLVNDKTGNLSIKLTGESDWVPMGICKDGTEKLVKDAIINVEYYTIVKFELEHNRFYYHDREEITRIGKLINGKAQFKVGSGLYLPGTNQLEVLINDSVHRNTVDGGLEEINMKYFQIDADDIRLGSTVTVRYINYERLSELYPFIYTQEQVPWFFEDKDLWINPADNVDVNGLTITPLSYYVKYLDNNEAEVIIFTTKNSRLIASRKMNEYVNKITDKNINRFKVTRENNNFYINLFSTYPGYKTSFAKILIKGLISDEDKLTLDVDLTYPNSGMAKTSIKTQLGNIVTIKRNNKKIYAAQNIGIGVQHTLAREDHDYDIIVSVKNPTNGLTKEKVLTIKKKMIHLTANIDHVTTSSGTTVTVETIPGSKINIAGINPASGGIIAQDVIVDDTGRYTIIIPLAQDEETYNVIVSNDKADNRVTETIHISLHSPRTPLSVYVVDGHDGLNDDYKGTKALSIQAESGSAIIIKDSSGNVVNTRTPSNLSVEETLYRIPFFYYPETKIFTVEAVKTNKVPEFKTVTVEGYKKVNATTPFNVNAVTLNNRIWDVSFDYIKGSTITAYDANNNIIKTKDNKDNFVATSDETMRYFAGRYYSFKQKNNDYTVRFTCTHPLYNDQEVTRIVVGAHLPDHRIELLNTYVINPYADMYNSDAYQVLELKLYKTTEDLDKVHLTLDTHPEIQNNLTLSYGGTNAKPIQYLGSNLLEKINGSKSSYLEFYGKDDLSNEETLTVLPNINDYLSNAYEGDNGSYYFIFKVDNFYDLMENRNINIKVNNKATNDINVPTTILHWKNIDKFSEYSTESNNYQDIQNKLRSIRVKHSDVNNASNKSNSQRILLNELFTYKQVNDHIKYIHPNLFLQITVGAYKFTKYIRENTEEDRRESEQKSDEFISKVRTKYNLELPKHVTDIRETWSNYIYYGNKIFDDNGNAPVLIFKHNLLLYPQMFSYLNASYSVISTGYFEEYYPVDDTIVLDIEQNNIDDIIIGNKINSLEWKEKIKKIFKEYYPRETHSFYPEIYPISSKNQLLFCKLKNIPSNFNSNKNIWFYNNLIYSDQLDTIEESALCNSYYSSIFFDYGRLRNIGDNAFRYPINFGVTAFNLGTSNTFEFGNRKYNPFLGDASKLTTIKNPRKEDLDIVEQICPLPNYLSDPFKVFLTSTKDIGISDIFFNYSAVEAIEYNCNSVTFIDENYNPIRYDNKHSDTYLGLTINYDLYFTKHDLNKNKIVNNGIGRYDLFGHFRFTKKLKEIDLSYFTNYYLYAHDFDSSGVKKITFPSAYLANIDMLNTYRNTAVAPFTDCSNLKTIDNLDFILCSTNIVPAEFFRGARLLKVDVNLNYIDTFRYASFYGSSDGLSFVYKNRKINIDHLGSQINLDKSFLGLTNPSDDQGIMLSDAVFADSNISQQEIDKIINRFINIPYITFRDNKNIKELNINSNLLISASFFYQKFNKINIKSNSLEILEFKDKIFNVDSMKNNNDNYIVIAPNLQYFYCEKYGYTVDKNHLNIGNPKMSFFAKKDNFKFFPINDDYDFIKPTSYFIEDFLGKSNGYYNSYFTKEESENVINNLELEIPVPNYRYYLFDKSINLSDIKIKKLTITLEDSYYKPSKDINNAVGGSHYLNDKNGDWLSDKRTIEKMRWPALEEIIVKGRARKNYEETVLGVKIKYV</sequence>
<accession>A0A8S5V277</accession>
<organism evidence="1">
    <name type="scientific">Myoviridae sp. ctJ2i1</name>
    <dbReference type="NCBI Taxonomy" id="2825079"/>
    <lineage>
        <taxon>Viruses</taxon>
        <taxon>Duplodnaviria</taxon>
        <taxon>Heunggongvirae</taxon>
        <taxon>Uroviricota</taxon>
        <taxon>Caudoviricetes</taxon>
    </lineage>
</organism>
<name>A0A8S5V277_9CAUD</name>
<reference evidence="1" key="1">
    <citation type="journal article" date="2021" name="Proc. Natl. Acad. Sci. U.S.A.">
        <title>A Catalog of Tens of Thousands of Viruses from Human Metagenomes Reveals Hidden Associations with Chronic Diseases.</title>
        <authorList>
            <person name="Tisza M.J."/>
            <person name="Buck C.B."/>
        </authorList>
    </citation>
    <scope>NUCLEOTIDE SEQUENCE</scope>
    <source>
        <strain evidence="1">CtJ2i1</strain>
    </source>
</reference>